<organism evidence="2 3">
    <name type="scientific">Natronoarchaeum mannanilyticum</name>
    <dbReference type="NCBI Taxonomy" id="926360"/>
    <lineage>
        <taxon>Archaea</taxon>
        <taxon>Methanobacteriati</taxon>
        <taxon>Methanobacteriota</taxon>
        <taxon>Stenosarchaea group</taxon>
        <taxon>Halobacteria</taxon>
        <taxon>Halobacteriales</taxon>
        <taxon>Natronoarchaeaceae</taxon>
    </lineage>
</organism>
<feature type="transmembrane region" description="Helical" evidence="1">
    <location>
        <begin position="121"/>
        <end position="141"/>
    </location>
</feature>
<evidence type="ECO:0000313" key="2">
    <source>
        <dbReference type="EMBL" id="GAA0660297.1"/>
    </source>
</evidence>
<dbReference type="RefSeq" id="WP_343771778.1">
    <property type="nucleotide sequence ID" value="NZ_BAAADV010000001.1"/>
</dbReference>
<keyword evidence="1" id="KW-0472">Membrane</keyword>
<feature type="transmembrane region" description="Helical" evidence="1">
    <location>
        <begin position="49"/>
        <end position="70"/>
    </location>
</feature>
<evidence type="ECO:0000313" key="3">
    <source>
        <dbReference type="Proteomes" id="UP001500420"/>
    </source>
</evidence>
<name>A0AAV3T4W7_9EURY</name>
<keyword evidence="1" id="KW-0812">Transmembrane</keyword>
<evidence type="ECO:0000256" key="1">
    <source>
        <dbReference type="SAM" id="Phobius"/>
    </source>
</evidence>
<dbReference type="Proteomes" id="UP001500420">
    <property type="component" value="Unassembled WGS sequence"/>
</dbReference>
<keyword evidence="1" id="KW-1133">Transmembrane helix</keyword>
<evidence type="ECO:0008006" key="4">
    <source>
        <dbReference type="Google" id="ProtNLM"/>
    </source>
</evidence>
<comment type="caution">
    <text evidence="2">The sequence shown here is derived from an EMBL/GenBank/DDBJ whole genome shotgun (WGS) entry which is preliminary data.</text>
</comment>
<keyword evidence="3" id="KW-1185">Reference proteome</keyword>
<gene>
    <name evidence="2" type="ORF">GCM10009020_00300</name>
</gene>
<feature type="transmembrane region" description="Helical" evidence="1">
    <location>
        <begin position="91"/>
        <end position="115"/>
    </location>
</feature>
<dbReference type="EMBL" id="BAAADV010000001">
    <property type="protein sequence ID" value="GAA0660297.1"/>
    <property type="molecule type" value="Genomic_DNA"/>
</dbReference>
<sequence>MSESRFRLLTAGAVWVGALLLFAPPTFLGTIWAVEEFLAVAGVSLSAPVRLLVDMTAFLIAVLVATEIAAWRLHGGDWLRRGSRRVRVVRIALAGVVSVGVLAVSGALAVVMASAAASGRYGTVVIGFAAAFGVAFVVSAVRIGREFRRGYQDRDASRRLS</sequence>
<dbReference type="AlphaFoldDB" id="A0AAV3T4W7"/>
<protein>
    <recommendedName>
        <fullName evidence="4">DUF2975 domain-containing protein</fullName>
    </recommendedName>
</protein>
<reference evidence="2 3" key="1">
    <citation type="journal article" date="2019" name="Int. J. Syst. Evol. Microbiol.">
        <title>The Global Catalogue of Microorganisms (GCM) 10K type strain sequencing project: providing services to taxonomists for standard genome sequencing and annotation.</title>
        <authorList>
            <consortium name="The Broad Institute Genomics Platform"/>
            <consortium name="The Broad Institute Genome Sequencing Center for Infectious Disease"/>
            <person name="Wu L."/>
            <person name="Ma J."/>
        </authorList>
    </citation>
    <scope>NUCLEOTIDE SEQUENCE [LARGE SCALE GENOMIC DNA]</scope>
    <source>
        <strain evidence="2 3">JCM 16328</strain>
    </source>
</reference>
<accession>A0AAV3T4W7</accession>
<proteinExistence type="predicted"/>